<organism evidence="6 7">
    <name type="scientific">Stenotrophomonas nematodicola</name>
    <dbReference type="NCBI Taxonomy" id="2656746"/>
    <lineage>
        <taxon>Bacteria</taxon>
        <taxon>Pseudomonadati</taxon>
        <taxon>Pseudomonadota</taxon>
        <taxon>Gammaproteobacteria</taxon>
        <taxon>Lysobacterales</taxon>
        <taxon>Lysobacteraceae</taxon>
        <taxon>Stenotrophomonas</taxon>
    </lineage>
</organism>
<dbReference type="Proteomes" id="UP001605261">
    <property type="component" value="Unassembled WGS sequence"/>
</dbReference>
<dbReference type="EMBL" id="JBHGCJ010000006">
    <property type="protein sequence ID" value="MFG6109483.1"/>
    <property type="molecule type" value="Genomic_DNA"/>
</dbReference>
<feature type="signal peptide" evidence="5">
    <location>
        <begin position="1"/>
        <end position="22"/>
    </location>
</feature>
<accession>A0ABW7CXE6</accession>
<dbReference type="InterPro" id="IPR029046">
    <property type="entry name" value="LolA/LolB/LppX"/>
</dbReference>
<dbReference type="RefSeq" id="WP_394163152.1">
    <property type="nucleotide sequence ID" value="NZ_JBHGCJ010000006.1"/>
</dbReference>
<gene>
    <name evidence="6" type="ORF">ACEU0G_003495</name>
</gene>
<protein>
    <submittedName>
        <fullName evidence="6">Outer membrane lipoprotein carrier protein LolA</fullName>
    </submittedName>
</protein>
<keyword evidence="6" id="KW-0449">Lipoprotein</keyword>
<dbReference type="PANTHER" id="PTHR35869">
    <property type="entry name" value="OUTER-MEMBRANE LIPOPROTEIN CARRIER PROTEIN"/>
    <property type="match status" value="1"/>
</dbReference>
<evidence type="ECO:0000313" key="6">
    <source>
        <dbReference type="EMBL" id="MFG6109483.1"/>
    </source>
</evidence>
<dbReference type="SUPFAM" id="SSF89392">
    <property type="entry name" value="Prokaryotic lipoproteins and lipoprotein localization factors"/>
    <property type="match status" value="1"/>
</dbReference>
<feature type="chain" id="PRO_5047503337" evidence="5">
    <location>
        <begin position="23"/>
        <end position="209"/>
    </location>
</feature>
<keyword evidence="3 5" id="KW-0732">Signal</keyword>
<evidence type="ECO:0000256" key="4">
    <source>
        <dbReference type="ARBA" id="ARBA00022927"/>
    </source>
</evidence>
<comment type="subunit">
    <text evidence="1">Monomer.</text>
</comment>
<reference evidence="6 7" key="1">
    <citation type="submission" date="2024-09" db="EMBL/GenBank/DDBJ databases">
        <authorList>
            <consortium name="All-Russian atlas of soil microorganisms"/>
            <consortium name="as a basis for the search for new antimicrobial producers and enzymes with unique properties"/>
            <person name="Sokolova E.A."/>
            <person name="Voronina E.N."/>
        </authorList>
    </citation>
    <scope>NUCLEOTIDE SEQUENCE [LARGE SCALE GENOMIC DNA]</scope>
    <source>
        <strain evidence="6 7">AF-22b-331.1</strain>
    </source>
</reference>
<name>A0ABW7CXE6_9GAMM</name>
<dbReference type="Pfam" id="PF19574">
    <property type="entry name" value="LolA_3"/>
    <property type="match status" value="1"/>
</dbReference>
<dbReference type="InterPro" id="IPR004564">
    <property type="entry name" value="OM_lipoprot_carrier_LolA-like"/>
</dbReference>
<evidence type="ECO:0000256" key="1">
    <source>
        <dbReference type="ARBA" id="ARBA00011245"/>
    </source>
</evidence>
<proteinExistence type="predicted"/>
<dbReference type="CDD" id="cd16325">
    <property type="entry name" value="LolA"/>
    <property type="match status" value="1"/>
</dbReference>
<keyword evidence="4" id="KW-0653">Protein transport</keyword>
<sequence length="209" mass="22886">MNALLRTLVVLLSLLVAVPALAAPALADVDLVKQRVAKVGVLRGEFTQEKQVAGFKNPLRSQGSFVLAQDHGVIWTTLKPFPSEVVVTRDRILSRQRDGSSRVELDGRQQPAMRSVNAIMFALMSGDAQALSAQFTVKVEALPNNGWTMQLSPRSAMLAKVFTGLALSGDRYVREVQITEANQDVTRIHFAGMRETPAQLSADEGRKFE</sequence>
<dbReference type="PANTHER" id="PTHR35869:SF1">
    <property type="entry name" value="OUTER-MEMBRANE LIPOPROTEIN CARRIER PROTEIN"/>
    <property type="match status" value="1"/>
</dbReference>
<evidence type="ECO:0000256" key="2">
    <source>
        <dbReference type="ARBA" id="ARBA00022448"/>
    </source>
</evidence>
<comment type="caution">
    <text evidence="6">The sequence shown here is derived from an EMBL/GenBank/DDBJ whole genome shotgun (WGS) entry which is preliminary data.</text>
</comment>
<keyword evidence="7" id="KW-1185">Reference proteome</keyword>
<evidence type="ECO:0000256" key="5">
    <source>
        <dbReference type="SAM" id="SignalP"/>
    </source>
</evidence>
<keyword evidence="2" id="KW-0813">Transport</keyword>
<evidence type="ECO:0000256" key="3">
    <source>
        <dbReference type="ARBA" id="ARBA00022729"/>
    </source>
</evidence>
<evidence type="ECO:0000313" key="7">
    <source>
        <dbReference type="Proteomes" id="UP001605261"/>
    </source>
</evidence>
<dbReference type="Gene3D" id="2.50.20.10">
    <property type="entry name" value="Lipoprotein localisation LolA/LolB/LppX"/>
    <property type="match status" value="1"/>
</dbReference>